<dbReference type="InterPro" id="IPR029057">
    <property type="entry name" value="PRTase-like"/>
</dbReference>
<dbReference type="InterPro" id="IPR023214">
    <property type="entry name" value="HAD_sf"/>
</dbReference>
<dbReference type="Gene3D" id="3.40.50.2020">
    <property type="match status" value="1"/>
</dbReference>
<dbReference type="Proteomes" id="UP000236721">
    <property type="component" value="Unassembled WGS sequence"/>
</dbReference>
<dbReference type="InterPro" id="IPR000836">
    <property type="entry name" value="PRTase_dom"/>
</dbReference>
<reference evidence="3" key="1">
    <citation type="submission" date="2016-10" db="EMBL/GenBank/DDBJ databases">
        <authorList>
            <person name="Varghese N."/>
            <person name="Submissions S."/>
        </authorList>
    </citation>
    <scope>NUCLEOTIDE SEQUENCE [LARGE SCALE GENOMIC DNA]</scope>
    <source>
        <strain evidence="3">CGMCC 1.7062</strain>
    </source>
</reference>
<evidence type="ECO:0000313" key="3">
    <source>
        <dbReference type="Proteomes" id="UP000236721"/>
    </source>
</evidence>
<accession>A0A1H5ZBU2</accession>
<gene>
    <name evidence="2" type="ORF">SAMN04488244_11179</name>
</gene>
<keyword evidence="3" id="KW-1185">Reference proteome</keyword>
<dbReference type="Pfam" id="PF00156">
    <property type="entry name" value="Pribosyltran"/>
    <property type="match status" value="1"/>
</dbReference>
<dbReference type="RefSeq" id="WP_160111362.1">
    <property type="nucleotide sequence ID" value="NZ_FNVG01000011.1"/>
</dbReference>
<name>A0A1H5ZBU2_9VIBR</name>
<dbReference type="OrthoDB" id="9804476at2"/>
<dbReference type="EMBL" id="FNVG01000011">
    <property type="protein sequence ID" value="SEG33500.1"/>
    <property type="molecule type" value="Genomic_DNA"/>
</dbReference>
<dbReference type="Gene3D" id="3.40.50.1000">
    <property type="entry name" value="HAD superfamily/HAD-like"/>
    <property type="match status" value="1"/>
</dbReference>
<proteinExistence type="predicted"/>
<organism evidence="2 3">
    <name type="scientific">Vibrio hangzhouensis</name>
    <dbReference type="NCBI Taxonomy" id="462991"/>
    <lineage>
        <taxon>Bacteria</taxon>
        <taxon>Pseudomonadati</taxon>
        <taxon>Pseudomonadota</taxon>
        <taxon>Gammaproteobacteria</taxon>
        <taxon>Vibrionales</taxon>
        <taxon>Vibrionaceae</taxon>
        <taxon>Vibrio</taxon>
    </lineage>
</organism>
<protein>
    <submittedName>
        <fullName evidence="2">Uncharacterized protein, HAD superfamily</fullName>
    </submittedName>
</protein>
<feature type="domain" description="Phosphoribosyltransferase" evidence="1">
    <location>
        <begin position="21"/>
        <end position="117"/>
    </location>
</feature>
<sequence length="330" mass="38303">MNFKSISDLNRDINCNLSLLKSEGFDVIVGIPRSGMLPASIISLKLNLPLITLTEYLNNSPISHGRTRKPSNNIKCAHDANKVLIVDDSIHSGGTLAEVKHKMDDHLLHKARFLAVYGISNDKSADFILEVVKPPRFFEWNAMHHNIISDSCFDIDGVLCEDPREDQNDDGVKYIDFLENAKPLYLPIKKIDTIVTNRLEKYRPQTISWLEKHGIKYNHLKMVKLETKEERVSQTDYFKHKVDVYLQSNTKIFYESSLNQAKVIFERTKMPVYCVDENILFSTDSAINYINKPQLKWILKERFYRYSITRKARSLIKRLLKKSTRLVLRN</sequence>
<dbReference type="SUPFAM" id="SSF53271">
    <property type="entry name" value="PRTase-like"/>
    <property type="match status" value="1"/>
</dbReference>
<dbReference type="CDD" id="cd06223">
    <property type="entry name" value="PRTases_typeI"/>
    <property type="match status" value="1"/>
</dbReference>
<dbReference type="AlphaFoldDB" id="A0A1H5ZBU2"/>
<evidence type="ECO:0000313" key="2">
    <source>
        <dbReference type="EMBL" id="SEG33500.1"/>
    </source>
</evidence>
<evidence type="ECO:0000259" key="1">
    <source>
        <dbReference type="Pfam" id="PF00156"/>
    </source>
</evidence>